<evidence type="ECO:0000313" key="3">
    <source>
        <dbReference type="Proteomes" id="UP001565368"/>
    </source>
</evidence>
<organism evidence="2 3">
    <name type="scientific">Vanrija albida</name>
    <dbReference type="NCBI Taxonomy" id="181172"/>
    <lineage>
        <taxon>Eukaryota</taxon>
        <taxon>Fungi</taxon>
        <taxon>Dikarya</taxon>
        <taxon>Basidiomycota</taxon>
        <taxon>Agaricomycotina</taxon>
        <taxon>Tremellomycetes</taxon>
        <taxon>Trichosporonales</taxon>
        <taxon>Trichosporonaceae</taxon>
        <taxon>Vanrija</taxon>
    </lineage>
</organism>
<sequence length="192" mass="21144">MAIITGTNYPFDCRDSEVNGDSPAPVDSTGPVAKGESTTPVTGDQPTPVNGCTTPFATFTVENESLFHSQFCSTFFSPLDEHIRKVFLDAKIFRHLYEIQYVSKFAGSSSHGVTILANRHPLSAEAVRKIILDAEAVRKISGFIANTLQCDVVVSSSPNLATYTHRHHKVEAASSERKDTVKFCQCCIWCRR</sequence>
<keyword evidence="3" id="KW-1185">Reference proteome</keyword>
<gene>
    <name evidence="2" type="ORF">Q8F55_006196</name>
</gene>
<name>A0ABR3PWM1_9TREE</name>
<dbReference type="GeneID" id="95987239"/>
<evidence type="ECO:0000313" key="2">
    <source>
        <dbReference type="EMBL" id="KAL1406790.1"/>
    </source>
</evidence>
<feature type="region of interest" description="Disordered" evidence="1">
    <location>
        <begin position="14"/>
        <end position="48"/>
    </location>
</feature>
<dbReference type="EMBL" id="JBBXJM010000005">
    <property type="protein sequence ID" value="KAL1406790.1"/>
    <property type="molecule type" value="Genomic_DNA"/>
</dbReference>
<evidence type="ECO:0000256" key="1">
    <source>
        <dbReference type="SAM" id="MobiDB-lite"/>
    </source>
</evidence>
<comment type="caution">
    <text evidence="2">The sequence shown here is derived from an EMBL/GenBank/DDBJ whole genome shotgun (WGS) entry which is preliminary data.</text>
</comment>
<accession>A0ABR3PWM1</accession>
<dbReference type="RefSeq" id="XP_069206734.1">
    <property type="nucleotide sequence ID" value="XM_069354663.1"/>
</dbReference>
<dbReference type="Proteomes" id="UP001565368">
    <property type="component" value="Unassembled WGS sequence"/>
</dbReference>
<reference evidence="2 3" key="1">
    <citation type="submission" date="2023-08" db="EMBL/GenBank/DDBJ databases">
        <title>Annotated Genome Sequence of Vanrija albida AlHP1.</title>
        <authorList>
            <person name="Herzog R."/>
        </authorList>
    </citation>
    <scope>NUCLEOTIDE SEQUENCE [LARGE SCALE GENOMIC DNA]</scope>
    <source>
        <strain evidence="2 3">AlHP1</strain>
    </source>
</reference>
<protein>
    <submittedName>
        <fullName evidence="2">Uncharacterized protein</fullName>
    </submittedName>
</protein>
<feature type="compositionally biased region" description="Polar residues" evidence="1">
    <location>
        <begin position="36"/>
        <end position="48"/>
    </location>
</feature>
<proteinExistence type="predicted"/>